<feature type="transmembrane region" description="Helical" evidence="6">
    <location>
        <begin position="117"/>
        <end position="139"/>
    </location>
</feature>
<keyword evidence="5 6" id="KW-0472">Membrane</keyword>
<name>A0A923I8Q6_9FIRM</name>
<keyword evidence="8" id="KW-1185">Reference proteome</keyword>
<protein>
    <submittedName>
        <fullName evidence="7">ABC transporter permease</fullName>
    </submittedName>
</protein>
<dbReference type="EMBL" id="JACONZ010000002">
    <property type="protein sequence ID" value="MBC5581007.1"/>
    <property type="molecule type" value="Genomic_DNA"/>
</dbReference>
<feature type="transmembrane region" description="Helical" evidence="6">
    <location>
        <begin position="235"/>
        <end position="261"/>
    </location>
</feature>
<dbReference type="GO" id="GO:0005886">
    <property type="term" value="C:plasma membrane"/>
    <property type="evidence" value="ECO:0007669"/>
    <property type="project" value="UniProtKB-SubCell"/>
</dbReference>
<dbReference type="Proteomes" id="UP000659630">
    <property type="component" value="Unassembled WGS sequence"/>
</dbReference>
<dbReference type="GO" id="GO:0022857">
    <property type="term" value="F:transmembrane transporter activity"/>
    <property type="evidence" value="ECO:0007669"/>
    <property type="project" value="InterPro"/>
</dbReference>
<gene>
    <name evidence="7" type="ORF">H8S23_05770</name>
</gene>
<feature type="transmembrane region" description="Helical" evidence="6">
    <location>
        <begin position="196"/>
        <end position="215"/>
    </location>
</feature>
<evidence type="ECO:0000313" key="8">
    <source>
        <dbReference type="Proteomes" id="UP000659630"/>
    </source>
</evidence>
<comment type="caution">
    <text evidence="7">The sequence shown here is derived from an EMBL/GenBank/DDBJ whole genome shotgun (WGS) entry which is preliminary data.</text>
</comment>
<evidence type="ECO:0000256" key="3">
    <source>
        <dbReference type="ARBA" id="ARBA00022692"/>
    </source>
</evidence>
<dbReference type="PANTHER" id="PTHR47089:SF1">
    <property type="entry name" value="GUANOSINE ABC TRANSPORTER PERMEASE PROTEIN NUPP"/>
    <property type="match status" value="1"/>
</dbReference>
<dbReference type="RefSeq" id="WP_186887382.1">
    <property type="nucleotide sequence ID" value="NZ_JACONZ010000002.1"/>
</dbReference>
<keyword evidence="2" id="KW-1003">Cell membrane</keyword>
<sequence length="372" mass="39664">MRTKTKNVEAIEKRFTVIRTLVGVGIALVIALALIAAVSDNPFEALMGFLTGPLTSINRLGNVVEKVIPLLFTGTAVCIVFACGQISLCIEGVFYITGIACAAVATQSGIAAGLHPLLCILAAGVLGALICAIPALMYIRFDTMTVVSSLMINFICLYIGKYLMHYVMRDPAAGFDASAKYEKSARLFKLFSKTNIHFGLVIAAVVVVVGFYALYRSPWGYGVRMTGLGASFARFQGIGVAGMILTASMAGGFLAGMGGAVEQLGMYKRFSYDGLSGHGWDGIMIAVIAQNNPKFVPLAALFVAYISTGADVVNRTCDVPIEIINIVQAVIIMFVAAERFLAGWKQRKIVQASQQAQMEKLAGEQKEGAEKA</sequence>
<evidence type="ECO:0000256" key="2">
    <source>
        <dbReference type="ARBA" id="ARBA00022475"/>
    </source>
</evidence>
<comment type="subcellular location">
    <subcellularLocation>
        <location evidence="1">Cell membrane</location>
        <topology evidence="1">Multi-pass membrane protein</topology>
    </subcellularLocation>
</comment>
<dbReference type="CDD" id="cd06580">
    <property type="entry name" value="TM_PBP1_transp_TpRbsC_like"/>
    <property type="match status" value="1"/>
</dbReference>
<dbReference type="InterPro" id="IPR001851">
    <property type="entry name" value="ABC_transp_permease"/>
</dbReference>
<keyword evidence="4 6" id="KW-1133">Transmembrane helix</keyword>
<evidence type="ECO:0000256" key="6">
    <source>
        <dbReference type="SAM" id="Phobius"/>
    </source>
</evidence>
<dbReference type="Pfam" id="PF02653">
    <property type="entry name" value="BPD_transp_2"/>
    <property type="match status" value="1"/>
</dbReference>
<proteinExistence type="predicted"/>
<evidence type="ECO:0000256" key="4">
    <source>
        <dbReference type="ARBA" id="ARBA00022989"/>
    </source>
</evidence>
<evidence type="ECO:0000256" key="5">
    <source>
        <dbReference type="ARBA" id="ARBA00023136"/>
    </source>
</evidence>
<feature type="transmembrane region" description="Helical" evidence="6">
    <location>
        <begin position="145"/>
        <end position="164"/>
    </location>
</feature>
<evidence type="ECO:0000313" key="7">
    <source>
        <dbReference type="EMBL" id="MBC5581007.1"/>
    </source>
</evidence>
<accession>A0A923I8Q6</accession>
<feature type="transmembrane region" description="Helical" evidence="6">
    <location>
        <begin position="72"/>
        <end position="105"/>
    </location>
</feature>
<organism evidence="7 8">
    <name type="scientific">Anaerofilum hominis</name>
    <dbReference type="NCBI Taxonomy" id="2763016"/>
    <lineage>
        <taxon>Bacteria</taxon>
        <taxon>Bacillati</taxon>
        <taxon>Bacillota</taxon>
        <taxon>Clostridia</taxon>
        <taxon>Eubacteriales</taxon>
        <taxon>Oscillospiraceae</taxon>
        <taxon>Anaerofilum</taxon>
    </lineage>
</organism>
<feature type="transmembrane region" description="Helical" evidence="6">
    <location>
        <begin position="21"/>
        <end position="39"/>
    </location>
</feature>
<dbReference type="AlphaFoldDB" id="A0A923I8Q6"/>
<feature type="transmembrane region" description="Helical" evidence="6">
    <location>
        <begin position="319"/>
        <end position="337"/>
    </location>
</feature>
<dbReference type="PANTHER" id="PTHR47089">
    <property type="entry name" value="ABC TRANSPORTER, PERMEASE PROTEIN"/>
    <property type="match status" value="1"/>
</dbReference>
<reference evidence="7" key="1">
    <citation type="submission" date="2020-08" db="EMBL/GenBank/DDBJ databases">
        <title>Genome public.</title>
        <authorList>
            <person name="Liu C."/>
            <person name="Sun Q."/>
        </authorList>
    </citation>
    <scope>NUCLEOTIDE SEQUENCE</scope>
    <source>
        <strain evidence="7">BX8</strain>
    </source>
</reference>
<keyword evidence="3 6" id="KW-0812">Transmembrane</keyword>
<evidence type="ECO:0000256" key="1">
    <source>
        <dbReference type="ARBA" id="ARBA00004651"/>
    </source>
</evidence>